<protein>
    <submittedName>
        <fullName evidence="1">Uncharacterized protein</fullName>
    </submittedName>
</protein>
<name>A0A0C3ELR0_9AGAM</name>
<dbReference type="Gene3D" id="2.40.50.140">
    <property type="entry name" value="Nucleic acid-binding proteins"/>
    <property type="match status" value="1"/>
</dbReference>
<organism evidence="1 2">
    <name type="scientific">Scleroderma citrinum Foug A</name>
    <dbReference type="NCBI Taxonomy" id="1036808"/>
    <lineage>
        <taxon>Eukaryota</taxon>
        <taxon>Fungi</taxon>
        <taxon>Dikarya</taxon>
        <taxon>Basidiomycota</taxon>
        <taxon>Agaricomycotina</taxon>
        <taxon>Agaricomycetes</taxon>
        <taxon>Agaricomycetidae</taxon>
        <taxon>Boletales</taxon>
        <taxon>Sclerodermatineae</taxon>
        <taxon>Sclerodermataceae</taxon>
        <taxon>Scleroderma</taxon>
    </lineage>
</organism>
<dbReference type="Proteomes" id="UP000053989">
    <property type="component" value="Unassembled WGS sequence"/>
</dbReference>
<gene>
    <name evidence="1" type="ORF">SCLCIDRAFT_1208530</name>
</gene>
<proteinExistence type="predicted"/>
<accession>A0A0C3ELR0</accession>
<reference evidence="1 2" key="1">
    <citation type="submission" date="2014-04" db="EMBL/GenBank/DDBJ databases">
        <authorList>
            <consortium name="DOE Joint Genome Institute"/>
            <person name="Kuo A."/>
            <person name="Kohler A."/>
            <person name="Nagy L.G."/>
            <person name="Floudas D."/>
            <person name="Copeland A."/>
            <person name="Barry K.W."/>
            <person name="Cichocki N."/>
            <person name="Veneault-Fourrey C."/>
            <person name="LaButti K."/>
            <person name="Lindquist E.A."/>
            <person name="Lipzen A."/>
            <person name="Lundell T."/>
            <person name="Morin E."/>
            <person name="Murat C."/>
            <person name="Sun H."/>
            <person name="Tunlid A."/>
            <person name="Henrissat B."/>
            <person name="Grigoriev I.V."/>
            <person name="Hibbett D.S."/>
            <person name="Martin F."/>
            <person name="Nordberg H.P."/>
            <person name="Cantor M.N."/>
            <person name="Hua S.X."/>
        </authorList>
    </citation>
    <scope>NUCLEOTIDE SEQUENCE [LARGE SCALE GENOMIC DNA]</scope>
    <source>
        <strain evidence="1 2">Foug A</strain>
    </source>
</reference>
<dbReference type="InParanoid" id="A0A0C3ELR0"/>
<dbReference type="InterPro" id="IPR012340">
    <property type="entry name" value="NA-bd_OB-fold"/>
</dbReference>
<dbReference type="EMBL" id="KN822007">
    <property type="protein sequence ID" value="KIM69104.1"/>
    <property type="molecule type" value="Genomic_DNA"/>
</dbReference>
<sequence>MPQQVESARVRMLDCITKNDVGRKLRVAGRMLTYDPESALVLLHDARSALLVDVTLCIDADALLSVSDAPGHRWALERKGYVWVIGHLDRVEDQLPIPMLPAYLAPPDIDPSLVLRAVIVTPAKDLHTAELRAALAAMAEVPPTPYPVSDGGQRGG</sequence>
<evidence type="ECO:0000313" key="1">
    <source>
        <dbReference type="EMBL" id="KIM69104.1"/>
    </source>
</evidence>
<dbReference type="AlphaFoldDB" id="A0A0C3ELR0"/>
<dbReference type="HOGENOM" id="CLU_155372_0_0_1"/>
<dbReference type="OrthoDB" id="3258172at2759"/>
<evidence type="ECO:0000313" key="2">
    <source>
        <dbReference type="Proteomes" id="UP000053989"/>
    </source>
</evidence>
<keyword evidence="2" id="KW-1185">Reference proteome</keyword>
<reference evidence="2" key="2">
    <citation type="submission" date="2015-01" db="EMBL/GenBank/DDBJ databases">
        <title>Evolutionary Origins and Diversification of the Mycorrhizal Mutualists.</title>
        <authorList>
            <consortium name="DOE Joint Genome Institute"/>
            <consortium name="Mycorrhizal Genomics Consortium"/>
            <person name="Kohler A."/>
            <person name="Kuo A."/>
            <person name="Nagy L.G."/>
            <person name="Floudas D."/>
            <person name="Copeland A."/>
            <person name="Barry K.W."/>
            <person name="Cichocki N."/>
            <person name="Veneault-Fourrey C."/>
            <person name="LaButti K."/>
            <person name="Lindquist E.A."/>
            <person name="Lipzen A."/>
            <person name="Lundell T."/>
            <person name="Morin E."/>
            <person name="Murat C."/>
            <person name="Riley R."/>
            <person name="Ohm R."/>
            <person name="Sun H."/>
            <person name="Tunlid A."/>
            <person name="Henrissat B."/>
            <person name="Grigoriev I.V."/>
            <person name="Hibbett D.S."/>
            <person name="Martin F."/>
        </authorList>
    </citation>
    <scope>NUCLEOTIDE SEQUENCE [LARGE SCALE GENOMIC DNA]</scope>
    <source>
        <strain evidence="2">Foug A</strain>
    </source>
</reference>